<gene>
    <name evidence="1" type="ORF">SAMN00017477_2214</name>
</gene>
<dbReference type="AlphaFoldDB" id="A0A1W1VM88"/>
<organism evidence="1 2">
    <name type="scientific">Peptoniphilus asaccharolyticus DSM 20463</name>
    <dbReference type="NCBI Taxonomy" id="573058"/>
    <lineage>
        <taxon>Bacteria</taxon>
        <taxon>Bacillati</taxon>
        <taxon>Bacillota</taxon>
        <taxon>Tissierellia</taxon>
        <taxon>Tissierellales</taxon>
        <taxon>Peptoniphilaceae</taxon>
        <taxon>Peptoniphilus</taxon>
    </lineage>
</organism>
<dbReference type="EMBL" id="FWWR01000017">
    <property type="protein sequence ID" value="SMB94340.1"/>
    <property type="molecule type" value="Genomic_DNA"/>
</dbReference>
<reference evidence="2" key="1">
    <citation type="submission" date="2017-04" db="EMBL/GenBank/DDBJ databases">
        <authorList>
            <person name="Varghese N."/>
            <person name="Submissions S."/>
        </authorList>
    </citation>
    <scope>NUCLEOTIDE SEQUENCE [LARGE SCALE GENOMIC DNA]</scope>
    <source>
        <strain evidence="2">DSM 20463</strain>
    </source>
</reference>
<protein>
    <submittedName>
        <fullName evidence="1">Uncharacterized protein</fullName>
    </submittedName>
</protein>
<evidence type="ECO:0000313" key="2">
    <source>
        <dbReference type="Proteomes" id="UP000192368"/>
    </source>
</evidence>
<keyword evidence="2" id="KW-1185">Reference proteome</keyword>
<proteinExistence type="predicted"/>
<accession>A0A1W1VM88</accession>
<name>A0A1W1VM88_PEPAS</name>
<dbReference type="Proteomes" id="UP000192368">
    <property type="component" value="Unassembled WGS sequence"/>
</dbReference>
<evidence type="ECO:0000313" key="1">
    <source>
        <dbReference type="EMBL" id="SMB94340.1"/>
    </source>
</evidence>
<sequence length="30" mass="3647">MDKEIQNFVEKLGYKTVQYLGNIKELRYII</sequence>